<dbReference type="Proteomes" id="UP000187209">
    <property type="component" value="Unassembled WGS sequence"/>
</dbReference>
<evidence type="ECO:0000313" key="3">
    <source>
        <dbReference type="Proteomes" id="UP000187209"/>
    </source>
</evidence>
<feature type="region of interest" description="Disordered" evidence="1">
    <location>
        <begin position="51"/>
        <end position="100"/>
    </location>
</feature>
<gene>
    <name evidence="2" type="ORF">SteCoe_38081</name>
</gene>
<reference evidence="2 3" key="1">
    <citation type="submission" date="2016-11" db="EMBL/GenBank/DDBJ databases">
        <title>The macronuclear genome of Stentor coeruleus: a giant cell with tiny introns.</title>
        <authorList>
            <person name="Slabodnick M."/>
            <person name="Ruby J.G."/>
            <person name="Reiff S.B."/>
            <person name="Swart E.C."/>
            <person name="Gosai S."/>
            <person name="Prabakaran S."/>
            <person name="Witkowska E."/>
            <person name="Larue G.E."/>
            <person name="Fisher S."/>
            <person name="Freeman R.M."/>
            <person name="Gunawardena J."/>
            <person name="Chu W."/>
            <person name="Stover N.A."/>
            <person name="Gregory B.D."/>
            <person name="Nowacki M."/>
            <person name="Derisi J."/>
            <person name="Roy S.W."/>
            <person name="Marshall W.F."/>
            <person name="Sood P."/>
        </authorList>
    </citation>
    <scope>NUCLEOTIDE SEQUENCE [LARGE SCALE GENOMIC DNA]</scope>
    <source>
        <strain evidence="2">WM001</strain>
    </source>
</reference>
<protein>
    <submittedName>
        <fullName evidence="2">Uncharacterized protein</fullName>
    </submittedName>
</protein>
<name>A0A1R2ALX5_9CILI</name>
<evidence type="ECO:0000313" key="2">
    <source>
        <dbReference type="EMBL" id="OMJ65512.1"/>
    </source>
</evidence>
<comment type="caution">
    <text evidence="2">The sequence shown here is derived from an EMBL/GenBank/DDBJ whole genome shotgun (WGS) entry which is preliminary data.</text>
</comment>
<dbReference type="EMBL" id="MPUH01002091">
    <property type="protein sequence ID" value="OMJ65512.1"/>
    <property type="molecule type" value="Genomic_DNA"/>
</dbReference>
<sequence>MENPYFLPPKDLLFKMLDKDMKLIVNNYGSIRGQNWRDVYRHSITKRQSPCARETALNSENEKPRCVPDSTENTARKLTHLSRNRSQGGQRRKSATVRKVNISAYRIN</sequence>
<evidence type="ECO:0000256" key="1">
    <source>
        <dbReference type="SAM" id="MobiDB-lite"/>
    </source>
</evidence>
<proteinExistence type="predicted"/>
<dbReference type="AlphaFoldDB" id="A0A1R2ALX5"/>
<keyword evidence="3" id="KW-1185">Reference proteome</keyword>
<accession>A0A1R2ALX5</accession>
<organism evidence="2 3">
    <name type="scientific">Stentor coeruleus</name>
    <dbReference type="NCBI Taxonomy" id="5963"/>
    <lineage>
        <taxon>Eukaryota</taxon>
        <taxon>Sar</taxon>
        <taxon>Alveolata</taxon>
        <taxon>Ciliophora</taxon>
        <taxon>Postciliodesmatophora</taxon>
        <taxon>Heterotrichea</taxon>
        <taxon>Heterotrichida</taxon>
        <taxon>Stentoridae</taxon>
        <taxon>Stentor</taxon>
    </lineage>
</organism>